<feature type="domain" description="GP-PDE" evidence="3">
    <location>
        <begin position="32"/>
        <end position="295"/>
    </location>
</feature>
<dbReference type="PANTHER" id="PTHR43805">
    <property type="entry name" value="GLYCEROPHOSPHORYL DIESTER PHOSPHODIESTERASE"/>
    <property type="match status" value="1"/>
</dbReference>
<feature type="region of interest" description="Disordered" evidence="1">
    <location>
        <begin position="1"/>
        <end position="24"/>
    </location>
</feature>
<evidence type="ECO:0000313" key="4">
    <source>
        <dbReference type="EMBL" id="KAJ5502811.1"/>
    </source>
</evidence>
<dbReference type="AlphaFoldDB" id="A0A9W9XTX0"/>
<organism evidence="4 5">
    <name type="scientific">Penicillium fimorum</name>
    <dbReference type="NCBI Taxonomy" id="1882269"/>
    <lineage>
        <taxon>Eukaryota</taxon>
        <taxon>Fungi</taxon>
        <taxon>Dikarya</taxon>
        <taxon>Ascomycota</taxon>
        <taxon>Pezizomycotina</taxon>
        <taxon>Eurotiomycetes</taxon>
        <taxon>Eurotiomycetidae</taxon>
        <taxon>Eurotiales</taxon>
        <taxon>Aspergillaceae</taxon>
        <taxon>Penicillium</taxon>
    </lineage>
</organism>
<dbReference type="PANTHER" id="PTHR43805:SF1">
    <property type="entry name" value="GP-PDE DOMAIN-CONTAINING PROTEIN"/>
    <property type="match status" value="1"/>
</dbReference>
<sequence>MGDASPLAPKEHPHGIPVHHHSPVTHAFPRLPQAVAHRGFKGQYPENTLLSIDGAIQAGAQALELDLHISRDGIVVLSHDASLMRCYGIKKKVIDCDWEYLKTLRTLQAPHEPMPRLVDVLEYLSQPGRENIWILLDIKVSTLPTRTMFIRKLISNHDSQLTNEPFDIMERIAKTIESVPIPAIGSEWHRRIVLGCWSARYLPARTQYLPLYPVTLVCVDVSYARQFLQVPLISFNINQMILMGPLGRGFLEEARAAQRKVYVWTVNAPNLMRWCIRHEIDGVISDEPGRFRLVCEGWEKENNGVLGTPNPNLDRIPLRQRIEIIAVTLYVICFGWILKRMYLAPVERLEFEDRKSR</sequence>
<evidence type="ECO:0000313" key="5">
    <source>
        <dbReference type="Proteomes" id="UP001149954"/>
    </source>
</evidence>
<dbReference type="OrthoDB" id="1058301at2759"/>
<gene>
    <name evidence="4" type="ORF">N7463_005685</name>
</gene>
<protein>
    <submittedName>
        <fullName evidence="4">Glycerophosphoryl diester phosphodiesterase</fullName>
    </submittedName>
</protein>
<keyword evidence="2" id="KW-1133">Transmembrane helix</keyword>
<dbReference type="SUPFAM" id="SSF51695">
    <property type="entry name" value="PLC-like phosphodiesterases"/>
    <property type="match status" value="1"/>
</dbReference>
<dbReference type="Pfam" id="PF03009">
    <property type="entry name" value="GDPD"/>
    <property type="match status" value="1"/>
</dbReference>
<keyword evidence="5" id="KW-1185">Reference proteome</keyword>
<dbReference type="GO" id="GO:0006629">
    <property type="term" value="P:lipid metabolic process"/>
    <property type="evidence" value="ECO:0007669"/>
    <property type="project" value="InterPro"/>
</dbReference>
<comment type="caution">
    <text evidence="4">The sequence shown here is derived from an EMBL/GenBank/DDBJ whole genome shotgun (WGS) entry which is preliminary data.</text>
</comment>
<dbReference type="CDD" id="cd08570">
    <property type="entry name" value="GDPD_YPL206cp_fungi"/>
    <property type="match status" value="1"/>
</dbReference>
<reference evidence="4" key="1">
    <citation type="submission" date="2022-12" db="EMBL/GenBank/DDBJ databases">
        <authorList>
            <person name="Petersen C."/>
        </authorList>
    </citation>
    <scope>NUCLEOTIDE SEQUENCE</scope>
    <source>
        <strain evidence="4">IBT 29495</strain>
    </source>
</reference>
<dbReference type="InterPro" id="IPR030395">
    <property type="entry name" value="GP_PDE_dom"/>
</dbReference>
<evidence type="ECO:0000256" key="1">
    <source>
        <dbReference type="SAM" id="MobiDB-lite"/>
    </source>
</evidence>
<accession>A0A9W9XTX0</accession>
<proteinExistence type="predicted"/>
<dbReference type="InterPro" id="IPR017946">
    <property type="entry name" value="PLC-like_Pdiesterase_TIM-brl"/>
</dbReference>
<dbReference type="PROSITE" id="PS51704">
    <property type="entry name" value="GP_PDE"/>
    <property type="match status" value="1"/>
</dbReference>
<dbReference type="EMBL" id="JAPWDS010000003">
    <property type="protein sequence ID" value="KAJ5502811.1"/>
    <property type="molecule type" value="Genomic_DNA"/>
</dbReference>
<dbReference type="Proteomes" id="UP001149954">
    <property type="component" value="Unassembled WGS sequence"/>
</dbReference>
<dbReference type="Gene3D" id="3.20.20.190">
    <property type="entry name" value="Phosphatidylinositol (PI) phosphodiesterase"/>
    <property type="match status" value="1"/>
</dbReference>
<keyword evidence="2" id="KW-0812">Transmembrane</keyword>
<name>A0A9W9XTX0_9EURO</name>
<keyword evidence="2" id="KW-0472">Membrane</keyword>
<dbReference type="GO" id="GO:0008081">
    <property type="term" value="F:phosphoric diester hydrolase activity"/>
    <property type="evidence" value="ECO:0007669"/>
    <property type="project" value="InterPro"/>
</dbReference>
<evidence type="ECO:0000259" key="3">
    <source>
        <dbReference type="PROSITE" id="PS51704"/>
    </source>
</evidence>
<feature type="transmembrane region" description="Helical" evidence="2">
    <location>
        <begin position="322"/>
        <end position="338"/>
    </location>
</feature>
<reference evidence="4" key="2">
    <citation type="journal article" date="2023" name="IMA Fungus">
        <title>Comparative genomic study of the Penicillium genus elucidates a diverse pangenome and 15 lateral gene transfer events.</title>
        <authorList>
            <person name="Petersen C."/>
            <person name="Sorensen T."/>
            <person name="Nielsen M.R."/>
            <person name="Sondergaard T.E."/>
            <person name="Sorensen J.L."/>
            <person name="Fitzpatrick D.A."/>
            <person name="Frisvad J.C."/>
            <person name="Nielsen K.L."/>
        </authorList>
    </citation>
    <scope>NUCLEOTIDE SEQUENCE</scope>
    <source>
        <strain evidence="4">IBT 29495</strain>
    </source>
</reference>
<evidence type="ECO:0000256" key="2">
    <source>
        <dbReference type="SAM" id="Phobius"/>
    </source>
</evidence>